<dbReference type="PANTHER" id="PTHR35807">
    <property type="entry name" value="TRANSCRIPTIONAL REGULATOR REDD-RELATED"/>
    <property type="match status" value="1"/>
</dbReference>
<dbReference type="PANTHER" id="PTHR35807:SF1">
    <property type="entry name" value="TRANSCRIPTIONAL REGULATOR REDD"/>
    <property type="match status" value="1"/>
</dbReference>
<evidence type="ECO:0000313" key="1">
    <source>
        <dbReference type="EMBL" id="AFS60668.1"/>
    </source>
</evidence>
<accession>J9ZXF9</accession>
<dbReference type="EMBL" id="JX456532">
    <property type="protein sequence ID" value="AFS60668.1"/>
    <property type="molecule type" value="Genomic_DNA"/>
</dbReference>
<reference evidence="1" key="1">
    <citation type="journal article" date="2012" name="Science">
        <title>Metagenome mining reveals polytheonamides as posttranslationally modified ribosomal peptides.</title>
        <authorList>
            <person name="Freeman M.F."/>
            <person name="Gurgui C."/>
            <person name="Helf M.J."/>
            <person name="Morinaka B.I."/>
            <person name="Uria A.R."/>
            <person name="Oldham N.J."/>
            <person name="Sahl H.G."/>
            <person name="Matsunaga S."/>
            <person name="Piel J."/>
        </authorList>
    </citation>
    <scope>NUCLEOTIDE SEQUENCE</scope>
</reference>
<organism evidence="1">
    <name type="scientific">Bacterium symbiont subsp. Theonella swinhoei (strain pTSMAC1)</name>
    <dbReference type="NCBI Taxonomy" id="1221190"/>
    <lineage>
        <taxon>Bacteria</taxon>
    </lineage>
</organism>
<dbReference type="AlphaFoldDB" id="J9ZXF9"/>
<dbReference type="InterPro" id="IPR036388">
    <property type="entry name" value="WH-like_DNA-bd_sf"/>
</dbReference>
<sequence length="146" mass="16460">MPHLEISLLGTLSLTLDSQPLSHIESDKGRALLAYLAMESDRPHRRETLAGLLWPDHADRAGRQNLRRMLYNLRRVLAGDQDPNAFLSASHQDIQFNPASDHRLDVRLLTDAFDACESHAHLSVDTCKFCVERLETATALYKGELN</sequence>
<proteinExistence type="predicted"/>
<name>J9ZXF9_BACS1</name>
<dbReference type="SUPFAM" id="SSF46894">
    <property type="entry name" value="C-terminal effector domain of the bipartite response regulators"/>
    <property type="match status" value="1"/>
</dbReference>
<dbReference type="GO" id="GO:0006355">
    <property type="term" value="P:regulation of DNA-templated transcription"/>
    <property type="evidence" value="ECO:0007669"/>
    <property type="project" value="InterPro"/>
</dbReference>
<protein>
    <submittedName>
        <fullName evidence="1">Transcriptional regulator</fullName>
    </submittedName>
</protein>
<dbReference type="GO" id="GO:0003677">
    <property type="term" value="F:DNA binding"/>
    <property type="evidence" value="ECO:0007669"/>
    <property type="project" value="InterPro"/>
</dbReference>
<dbReference type="Gene3D" id="1.10.10.10">
    <property type="entry name" value="Winged helix-like DNA-binding domain superfamily/Winged helix DNA-binding domain"/>
    <property type="match status" value="1"/>
</dbReference>
<dbReference type="InterPro" id="IPR016032">
    <property type="entry name" value="Sig_transdc_resp-reg_C-effctor"/>
</dbReference>
<dbReference type="InterPro" id="IPR051677">
    <property type="entry name" value="AfsR-DnrI-RedD_regulator"/>
</dbReference>